<dbReference type="OrthoDB" id="74910at2759"/>
<evidence type="ECO:0000256" key="3">
    <source>
        <dbReference type="ARBA" id="ARBA00004173"/>
    </source>
</evidence>
<evidence type="ECO:0000313" key="13">
    <source>
        <dbReference type="EMBL" id="AMD19404.1"/>
    </source>
</evidence>
<keyword evidence="7" id="KW-0496">Mitochondrion</keyword>
<dbReference type="RefSeq" id="XP_017986400.1">
    <property type="nucleotide sequence ID" value="XM_018130911.1"/>
</dbReference>
<comment type="catalytic activity">
    <reaction evidence="9">
        <text>oxaloacetate = enol-oxaloacetate</text>
        <dbReference type="Rhea" id="RHEA:16021"/>
        <dbReference type="ChEBI" id="CHEBI:16452"/>
        <dbReference type="ChEBI" id="CHEBI:17479"/>
        <dbReference type="EC" id="5.3.2.2"/>
    </reaction>
    <physiologicalReaction direction="right-to-left" evidence="9">
        <dbReference type="Rhea" id="RHEA:16023"/>
    </physiologicalReaction>
</comment>
<name>A0A109UXN9_9SACH</name>
<evidence type="ECO:0000259" key="12">
    <source>
        <dbReference type="Pfam" id="PF01557"/>
    </source>
</evidence>
<accession>A0A109UXN9</accession>
<comment type="similarity">
    <text evidence="4">Belongs to the FAH family.</text>
</comment>
<dbReference type="PANTHER" id="PTHR11820:SF7">
    <property type="entry name" value="ACYLPYRUVASE FAHD1, MITOCHONDRIAL"/>
    <property type="match status" value="1"/>
</dbReference>
<comment type="subcellular location">
    <subcellularLocation>
        <location evidence="3">Mitochondrion</location>
    </subcellularLocation>
</comment>
<dbReference type="Gene3D" id="3.90.850.10">
    <property type="entry name" value="Fumarylacetoacetase-like, C-terminal domain"/>
    <property type="match status" value="1"/>
</dbReference>
<dbReference type="GO" id="GO:0018773">
    <property type="term" value="F:acetylpyruvate hydrolase activity"/>
    <property type="evidence" value="ECO:0007669"/>
    <property type="project" value="TreeGrafter"/>
</dbReference>
<keyword evidence="5" id="KW-0479">Metal-binding</keyword>
<dbReference type="InterPro" id="IPR011234">
    <property type="entry name" value="Fumarylacetoacetase-like_C"/>
</dbReference>
<dbReference type="Pfam" id="PF01557">
    <property type="entry name" value="FAA_hydrolase"/>
    <property type="match status" value="1"/>
</dbReference>
<evidence type="ECO:0000256" key="6">
    <source>
        <dbReference type="ARBA" id="ARBA00022842"/>
    </source>
</evidence>
<dbReference type="GO" id="GO:0046872">
    <property type="term" value="F:metal ion binding"/>
    <property type="evidence" value="ECO:0007669"/>
    <property type="project" value="UniProtKB-KW"/>
</dbReference>
<evidence type="ECO:0000256" key="9">
    <source>
        <dbReference type="ARBA" id="ARBA00044911"/>
    </source>
</evidence>
<reference evidence="13 14" key="1">
    <citation type="submission" date="2016-01" db="EMBL/GenBank/DDBJ databases">
        <title>Genome sequence of the yeast Holleya sinecauda.</title>
        <authorList>
            <person name="Dietrich F.S."/>
        </authorList>
    </citation>
    <scope>NUCLEOTIDE SEQUENCE [LARGE SCALE GENOMIC DNA]</scope>
    <source>
        <strain evidence="13 14">ATCC 58844</strain>
    </source>
</reference>
<evidence type="ECO:0000313" key="14">
    <source>
        <dbReference type="Proteomes" id="UP000243052"/>
    </source>
</evidence>
<gene>
    <name evidence="13" type="ORF">AW171_hschr21233</name>
</gene>
<dbReference type="AlphaFoldDB" id="A0A109UXN9"/>
<protein>
    <recommendedName>
        <fullName evidence="10">oxaloacetate tautomerase</fullName>
        <ecNumber evidence="10">5.3.2.2</ecNumber>
    </recommendedName>
</protein>
<comment type="function">
    <text evidence="11">Tautomerase that converts enol-oxaloacetate, a strong inhibitor of succinate dehydrogenase, to the physiological keto form of oxaloacetate.</text>
</comment>
<evidence type="ECO:0000256" key="1">
    <source>
        <dbReference type="ARBA" id="ARBA00001936"/>
    </source>
</evidence>
<organism evidence="13 14">
    <name type="scientific">Eremothecium sinecaudum</name>
    <dbReference type="NCBI Taxonomy" id="45286"/>
    <lineage>
        <taxon>Eukaryota</taxon>
        <taxon>Fungi</taxon>
        <taxon>Dikarya</taxon>
        <taxon>Ascomycota</taxon>
        <taxon>Saccharomycotina</taxon>
        <taxon>Saccharomycetes</taxon>
        <taxon>Saccharomycetales</taxon>
        <taxon>Saccharomycetaceae</taxon>
        <taxon>Eremothecium</taxon>
    </lineage>
</organism>
<dbReference type="GO" id="GO:0050163">
    <property type="term" value="F:oxaloacetate tautomerase activity"/>
    <property type="evidence" value="ECO:0007669"/>
    <property type="project" value="UniProtKB-EC"/>
</dbReference>
<dbReference type="InterPro" id="IPR036663">
    <property type="entry name" value="Fumarylacetoacetase_C_sf"/>
</dbReference>
<evidence type="ECO:0000256" key="4">
    <source>
        <dbReference type="ARBA" id="ARBA00010211"/>
    </source>
</evidence>
<evidence type="ECO:0000256" key="5">
    <source>
        <dbReference type="ARBA" id="ARBA00022723"/>
    </source>
</evidence>
<sequence length="260" mass="28597">MSYNYLKQAGKILGIGRNYAAHIEELNNSIPKQPLFFQKPTSSIVTPLSDGTQRVQAPSGATFTGLKDDGTNPGLILLPKGVKVHHEVELAIVMDRWMSNVSPDDFGPEDIYDAIRGVSLALDLTARNVQDECKRKGLPWTVGKGFDTFLPISHLVPKEELIDSSNFQDSFHLKCSVNGKVRQDASTSLMLTPLHKLIQHISTVMTLAPGDIILTGTPAGVAELLPGDKIECALYQTDKPLVDMSFYCVERPGPYVYRET</sequence>
<evidence type="ECO:0000256" key="2">
    <source>
        <dbReference type="ARBA" id="ARBA00001946"/>
    </source>
</evidence>
<dbReference type="SUPFAM" id="SSF56529">
    <property type="entry name" value="FAH"/>
    <property type="match status" value="1"/>
</dbReference>
<dbReference type="PANTHER" id="PTHR11820">
    <property type="entry name" value="ACYLPYRUVASE"/>
    <property type="match status" value="1"/>
</dbReference>
<dbReference type="EMBL" id="CP014242">
    <property type="protein sequence ID" value="AMD19404.1"/>
    <property type="molecule type" value="Genomic_DNA"/>
</dbReference>
<dbReference type="EC" id="5.3.2.2" evidence="10"/>
<keyword evidence="14" id="KW-1185">Reference proteome</keyword>
<proteinExistence type="inferred from homology"/>
<dbReference type="Proteomes" id="UP000243052">
    <property type="component" value="Chromosome ii"/>
</dbReference>
<dbReference type="GeneID" id="28721699"/>
<evidence type="ECO:0000256" key="7">
    <source>
        <dbReference type="ARBA" id="ARBA00023128"/>
    </source>
</evidence>
<comment type="cofactor">
    <cofactor evidence="2">
        <name>Mg(2+)</name>
        <dbReference type="ChEBI" id="CHEBI:18420"/>
    </cofactor>
</comment>
<evidence type="ECO:0000256" key="8">
    <source>
        <dbReference type="ARBA" id="ARBA00023235"/>
    </source>
</evidence>
<keyword evidence="6" id="KW-0460">Magnesium</keyword>
<dbReference type="STRING" id="45286.A0A109UXN9"/>
<evidence type="ECO:0000256" key="11">
    <source>
        <dbReference type="ARBA" id="ARBA00056302"/>
    </source>
</evidence>
<evidence type="ECO:0000256" key="10">
    <source>
        <dbReference type="ARBA" id="ARBA00044973"/>
    </source>
</evidence>
<dbReference type="FunFam" id="3.90.850.10:FF:000014">
    <property type="entry name" value="Uncharacterized mitochondrial hydrolase FMP41"/>
    <property type="match status" value="1"/>
</dbReference>
<keyword evidence="8" id="KW-0413">Isomerase</keyword>
<feature type="domain" description="Fumarylacetoacetase-like C-terminal" evidence="12">
    <location>
        <begin position="11"/>
        <end position="234"/>
    </location>
</feature>
<comment type="cofactor">
    <cofactor evidence="1">
        <name>Mn(2+)</name>
        <dbReference type="ChEBI" id="CHEBI:29035"/>
    </cofactor>
</comment>
<dbReference type="GO" id="GO:0005739">
    <property type="term" value="C:mitochondrion"/>
    <property type="evidence" value="ECO:0007669"/>
    <property type="project" value="UniProtKB-SubCell"/>
</dbReference>